<comment type="similarity">
    <text evidence="2 11">Belongs to the guanylate kinase family.</text>
</comment>
<dbReference type="PROSITE" id="PS50052">
    <property type="entry name" value="GUANYLATE_KINASE_2"/>
    <property type="match status" value="1"/>
</dbReference>
<evidence type="ECO:0000256" key="6">
    <source>
        <dbReference type="ARBA" id="ARBA00022741"/>
    </source>
</evidence>
<keyword evidence="6 11" id="KW-0547">Nucleotide-binding</keyword>
<dbReference type="InterPro" id="IPR008145">
    <property type="entry name" value="GK/Ca_channel_bsu"/>
</dbReference>
<name>A0A921IQR6_9ACTN</name>
<reference evidence="14" key="3">
    <citation type="submission" date="2023-06" db="EMBL/GenBank/DDBJ databases">
        <authorList>
            <person name="Zeman M."/>
            <person name="Kubasova T."/>
            <person name="Jahodarova E."/>
            <person name="Nykrynova M."/>
            <person name="Rychlik I."/>
        </authorList>
    </citation>
    <scope>NUCLEOTIDE SEQUENCE</scope>
    <source>
        <strain evidence="14">15_COKtk</strain>
    </source>
</reference>
<dbReference type="InterPro" id="IPR020590">
    <property type="entry name" value="Guanylate_kinase_CS"/>
</dbReference>
<dbReference type="InterPro" id="IPR027417">
    <property type="entry name" value="P-loop_NTPase"/>
</dbReference>
<dbReference type="InterPro" id="IPR017665">
    <property type="entry name" value="Guanylate_kinase"/>
</dbReference>
<dbReference type="EMBL" id="JAUEIR010000001">
    <property type="protein sequence ID" value="MDN0068115.1"/>
    <property type="molecule type" value="Genomic_DNA"/>
</dbReference>
<feature type="binding site" evidence="11">
    <location>
        <begin position="13"/>
        <end position="20"/>
    </location>
    <ligand>
        <name>ATP</name>
        <dbReference type="ChEBI" id="CHEBI:30616"/>
    </ligand>
</feature>
<evidence type="ECO:0000256" key="7">
    <source>
        <dbReference type="ARBA" id="ARBA00022777"/>
    </source>
</evidence>
<comment type="function">
    <text evidence="1 11">Essential for recycling GMP and indirectly, cGMP.</text>
</comment>
<evidence type="ECO:0000256" key="5">
    <source>
        <dbReference type="ARBA" id="ARBA00022679"/>
    </source>
</evidence>
<dbReference type="EC" id="2.7.4.8" evidence="3 11"/>
<evidence type="ECO:0000313" key="14">
    <source>
        <dbReference type="EMBL" id="MDN0068115.1"/>
    </source>
</evidence>
<dbReference type="FunFam" id="3.30.63.10:FF:000002">
    <property type="entry name" value="Guanylate kinase 1"/>
    <property type="match status" value="1"/>
</dbReference>
<proteinExistence type="inferred from homology"/>
<dbReference type="SMART" id="SM00072">
    <property type="entry name" value="GuKc"/>
    <property type="match status" value="1"/>
</dbReference>
<dbReference type="EMBL" id="DYVF01000047">
    <property type="protein sequence ID" value="HJG31337.1"/>
    <property type="molecule type" value="Genomic_DNA"/>
</dbReference>
<dbReference type="GO" id="GO:0004385">
    <property type="term" value="F:GMP kinase activity"/>
    <property type="evidence" value="ECO:0007669"/>
    <property type="project" value="UniProtKB-UniRule"/>
</dbReference>
<evidence type="ECO:0000256" key="10">
    <source>
        <dbReference type="ARBA" id="ARBA00048594"/>
    </source>
</evidence>
<keyword evidence="5 11" id="KW-0808">Transferase</keyword>
<dbReference type="PROSITE" id="PS00856">
    <property type="entry name" value="GUANYLATE_KINASE_1"/>
    <property type="match status" value="1"/>
</dbReference>
<organism evidence="13 15">
    <name type="scientific">Collinsella ihumii</name>
    <dbReference type="NCBI Taxonomy" id="1720204"/>
    <lineage>
        <taxon>Bacteria</taxon>
        <taxon>Bacillati</taxon>
        <taxon>Actinomycetota</taxon>
        <taxon>Coriobacteriia</taxon>
        <taxon>Coriobacteriales</taxon>
        <taxon>Coriobacteriaceae</taxon>
        <taxon>Collinsella</taxon>
    </lineage>
</organism>
<keyword evidence="7 11" id="KW-0418">Kinase</keyword>
<keyword evidence="11" id="KW-0963">Cytoplasm</keyword>
<dbReference type="Gene3D" id="3.40.50.300">
    <property type="entry name" value="P-loop containing nucleotide triphosphate hydrolases"/>
    <property type="match status" value="1"/>
</dbReference>
<comment type="caution">
    <text evidence="13">The sequence shown here is derived from an EMBL/GenBank/DDBJ whole genome shotgun (WGS) entry which is preliminary data.</text>
</comment>
<dbReference type="CDD" id="cd00071">
    <property type="entry name" value="GMPK"/>
    <property type="match status" value="1"/>
</dbReference>
<dbReference type="PANTHER" id="PTHR23117">
    <property type="entry name" value="GUANYLATE KINASE-RELATED"/>
    <property type="match status" value="1"/>
</dbReference>
<dbReference type="InterPro" id="IPR008144">
    <property type="entry name" value="Guanylate_kin-like_dom"/>
</dbReference>
<evidence type="ECO:0000256" key="4">
    <source>
        <dbReference type="ARBA" id="ARBA00016296"/>
    </source>
</evidence>
<reference evidence="14" key="4">
    <citation type="submission" date="2023-08" db="EMBL/GenBank/DDBJ databases">
        <title>Identification and characterization of horizontal gene transfer across gut microbiota members of farm animals based on homology search.</title>
        <authorList>
            <person name="Schwarzerova J."/>
            <person name="Nykrynova M."/>
            <person name="Jureckova K."/>
            <person name="Cejkova D."/>
            <person name="Rychlik I."/>
        </authorList>
    </citation>
    <scope>NUCLEOTIDE SEQUENCE</scope>
    <source>
        <strain evidence="14">15_COKtk</strain>
    </source>
</reference>
<dbReference type="AlphaFoldDB" id="A0A921IQR6"/>
<dbReference type="Proteomes" id="UP001168505">
    <property type="component" value="Unassembled WGS sequence"/>
</dbReference>
<evidence type="ECO:0000256" key="1">
    <source>
        <dbReference type="ARBA" id="ARBA00003531"/>
    </source>
</evidence>
<evidence type="ECO:0000256" key="8">
    <source>
        <dbReference type="ARBA" id="ARBA00022840"/>
    </source>
</evidence>
<reference evidence="13" key="1">
    <citation type="journal article" date="2021" name="PeerJ">
        <title>Extensive microbial diversity within the chicken gut microbiome revealed by metagenomics and culture.</title>
        <authorList>
            <person name="Gilroy R."/>
            <person name="Ravi A."/>
            <person name="Getino M."/>
            <person name="Pursley I."/>
            <person name="Horton D.L."/>
            <person name="Alikhan N.F."/>
            <person name="Baker D."/>
            <person name="Gharbi K."/>
            <person name="Hall N."/>
            <person name="Watson M."/>
            <person name="Adriaenssens E.M."/>
            <person name="Foster-Nyarko E."/>
            <person name="Jarju S."/>
            <person name="Secka A."/>
            <person name="Antonio M."/>
            <person name="Oren A."/>
            <person name="Chaudhuri R.R."/>
            <person name="La Ragione R."/>
            <person name="Hildebrand F."/>
            <person name="Pallen M.J."/>
        </authorList>
    </citation>
    <scope>NUCLEOTIDE SEQUENCE</scope>
    <source>
        <strain evidence="13">ChiGjej2B2-7701</strain>
    </source>
</reference>
<dbReference type="HAMAP" id="MF_00328">
    <property type="entry name" value="Guanylate_kinase"/>
    <property type="match status" value="1"/>
</dbReference>
<dbReference type="Gene3D" id="3.30.63.10">
    <property type="entry name" value="Guanylate Kinase phosphate binding domain"/>
    <property type="match status" value="1"/>
</dbReference>
<dbReference type="SUPFAM" id="SSF52540">
    <property type="entry name" value="P-loop containing nucleoside triphosphate hydrolases"/>
    <property type="match status" value="1"/>
</dbReference>
<dbReference type="GO" id="GO:0005524">
    <property type="term" value="F:ATP binding"/>
    <property type="evidence" value="ECO:0007669"/>
    <property type="project" value="UniProtKB-UniRule"/>
</dbReference>
<sequence length="189" mass="21025">MSGYTPKLFVISGPSGAGKGTLVARIRDRYPRLGLTVSATTREPREGEIDGKSYYFLTDEEFSRRVEAGEFVEWAHVHGHCYGTLVSEVTSKLDSGSSLVLEIDVQGAFQVKERFPDAVLVFIMPPSLAVLKQRLSDRGTETDESLTLRMANAEREMALADRYDDVVVNDDLERATGELLGVIEKHERN</sequence>
<evidence type="ECO:0000256" key="2">
    <source>
        <dbReference type="ARBA" id="ARBA00005790"/>
    </source>
</evidence>
<dbReference type="Pfam" id="PF00625">
    <property type="entry name" value="Guanylate_kin"/>
    <property type="match status" value="1"/>
</dbReference>
<comment type="catalytic activity">
    <reaction evidence="10 11">
        <text>GMP + ATP = GDP + ADP</text>
        <dbReference type="Rhea" id="RHEA:20780"/>
        <dbReference type="ChEBI" id="CHEBI:30616"/>
        <dbReference type="ChEBI" id="CHEBI:58115"/>
        <dbReference type="ChEBI" id="CHEBI:58189"/>
        <dbReference type="ChEBI" id="CHEBI:456216"/>
        <dbReference type="EC" id="2.7.4.8"/>
    </reaction>
</comment>
<dbReference type="GO" id="GO:0005829">
    <property type="term" value="C:cytosol"/>
    <property type="evidence" value="ECO:0007669"/>
    <property type="project" value="TreeGrafter"/>
</dbReference>
<evidence type="ECO:0000313" key="15">
    <source>
        <dbReference type="Proteomes" id="UP000746751"/>
    </source>
</evidence>
<evidence type="ECO:0000259" key="12">
    <source>
        <dbReference type="PROSITE" id="PS50052"/>
    </source>
</evidence>
<comment type="subcellular location">
    <subcellularLocation>
        <location evidence="11">Cytoplasm</location>
    </subcellularLocation>
</comment>
<evidence type="ECO:0000256" key="11">
    <source>
        <dbReference type="HAMAP-Rule" id="MF_00328"/>
    </source>
</evidence>
<protein>
    <recommendedName>
        <fullName evidence="4 11">Guanylate kinase</fullName>
        <ecNumber evidence="3 11">2.7.4.8</ecNumber>
    </recommendedName>
    <alternativeName>
        <fullName evidence="9 11">GMP kinase</fullName>
    </alternativeName>
</protein>
<dbReference type="PANTHER" id="PTHR23117:SF13">
    <property type="entry name" value="GUANYLATE KINASE"/>
    <property type="match status" value="1"/>
</dbReference>
<evidence type="ECO:0000256" key="9">
    <source>
        <dbReference type="ARBA" id="ARBA00030128"/>
    </source>
</evidence>
<keyword evidence="8 11" id="KW-0067">ATP-binding</keyword>
<dbReference type="NCBIfam" id="TIGR03263">
    <property type="entry name" value="guanyl_kin"/>
    <property type="match status" value="1"/>
</dbReference>
<reference evidence="13" key="2">
    <citation type="submission" date="2021-09" db="EMBL/GenBank/DDBJ databases">
        <authorList>
            <person name="Gilroy R."/>
        </authorList>
    </citation>
    <scope>NUCLEOTIDE SEQUENCE</scope>
    <source>
        <strain evidence="13">ChiGjej2B2-7701</strain>
    </source>
</reference>
<feature type="domain" description="Guanylate kinase-like" evidence="12">
    <location>
        <begin position="6"/>
        <end position="184"/>
    </location>
</feature>
<dbReference type="Proteomes" id="UP000746751">
    <property type="component" value="Unassembled WGS sequence"/>
</dbReference>
<gene>
    <name evidence="11 13" type="primary">gmk</name>
    <name evidence="13" type="ORF">K8U80_08070</name>
    <name evidence="14" type="ORF">QVN40_00155</name>
</gene>
<evidence type="ECO:0000256" key="3">
    <source>
        <dbReference type="ARBA" id="ARBA00012961"/>
    </source>
</evidence>
<accession>A0A921IQR6</accession>
<evidence type="ECO:0000313" key="13">
    <source>
        <dbReference type="EMBL" id="HJG31337.1"/>
    </source>
</evidence>
<dbReference type="RefSeq" id="WP_087202725.1">
    <property type="nucleotide sequence ID" value="NZ_JAUEIM010000001.1"/>
</dbReference>